<evidence type="ECO:0000259" key="3">
    <source>
        <dbReference type="Pfam" id="PF24883"/>
    </source>
</evidence>
<dbReference type="AlphaFoldDB" id="A0A9P5TDZ8"/>
<sequence length="559" mass="61972">MSTVPSTSTSHSNFVSIFNAALETYRRSTKKDLASHPLLPSLQSCDSPETILAVLREQIPALSQSQNSDDRLTKWVTPTVNVLYSFSATLASGGAVGLAFPPANTIFAGIGVLLLATKDASASQNKLIDLFNHVERFFRRLEIYTDITPTMAMTDIVIEIMVEVLTILAIATKEMKRGRLKKYIKKLAGITEIEDSLERLDKLTRDEARLASAELLKITRSVDGKVMGVDDRVKGVEEKVQDVSGDVQDVCGHVQDVGNKVQGVDDRVKGIGSDVKDISSEVRGVDDKLDQVNRNHLRDSLLRWLSPPDPSINHNIASKAQHNGTAQWFLQGDHFNQWKSADPFMWIHGKPGSGKSVVCSSIIQDIIALCDAGKASMAYFYFDFRDVDKQKLQNLLPSLLVQLSARSDLCCDILCRLYSSHDRGVRKPSDRAMVECLKEMLTLEAQGPTYIILDALDECPITSTIPSPREEVLKLVAELVGLQLPNLHICVTSRPEHDIQAVLGCLTLHPVSLHDEVGQQQDIADYVASFVHSDQRMRRWREEDRDLVITTLSEKAGGM</sequence>
<dbReference type="EMBL" id="WHVB01000001">
    <property type="protein sequence ID" value="KAF8487235.1"/>
    <property type="molecule type" value="Genomic_DNA"/>
</dbReference>
<dbReference type="InterPro" id="IPR027417">
    <property type="entry name" value="P-loop_NTPase"/>
</dbReference>
<dbReference type="PANTHER" id="PTHR10039:SF16">
    <property type="entry name" value="GPI INOSITOL-DEACYLASE"/>
    <property type="match status" value="1"/>
</dbReference>
<dbReference type="InterPro" id="IPR031350">
    <property type="entry name" value="Goodbye_dom"/>
</dbReference>
<feature type="domain" description="Nephrocystin 3-like N-terminal" evidence="3">
    <location>
        <begin position="324"/>
        <end position="494"/>
    </location>
</feature>
<evidence type="ECO:0000259" key="2">
    <source>
        <dbReference type="Pfam" id="PF17109"/>
    </source>
</evidence>
<dbReference type="Pfam" id="PF24883">
    <property type="entry name" value="NPHP3_N"/>
    <property type="match status" value="1"/>
</dbReference>
<dbReference type="Pfam" id="PF17109">
    <property type="entry name" value="Goodbye"/>
    <property type="match status" value="1"/>
</dbReference>
<proteinExistence type="predicted"/>
<protein>
    <recommendedName>
        <fullName evidence="6">NACHT domain-containing protein</fullName>
    </recommendedName>
</protein>
<dbReference type="Proteomes" id="UP000759537">
    <property type="component" value="Unassembled WGS sequence"/>
</dbReference>
<dbReference type="OrthoDB" id="7464126at2759"/>
<keyword evidence="1" id="KW-0677">Repeat</keyword>
<accession>A0A9P5TDZ8</accession>
<comment type="caution">
    <text evidence="4">The sequence shown here is derived from an EMBL/GenBank/DDBJ whole genome shotgun (WGS) entry which is preliminary data.</text>
</comment>
<feature type="domain" description="Fungal STAND N-terminal Goodbye" evidence="2">
    <location>
        <begin position="18"/>
        <end position="144"/>
    </location>
</feature>
<reference evidence="4" key="2">
    <citation type="journal article" date="2020" name="Nat. Commun.">
        <title>Large-scale genome sequencing of mycorrhizal fungi provides insights into the early evolution of symbiotic traits.</title>
        <authorList>
            <person name="Miyauchi S."/>
            <person name="Kiss E."/>
            <person name="Kuo A."/>
            <person name="Drula E."/>
            <person name="Kohler A."/>
            <person name="Sanchez-Garcia M."/>
            <person name="Morin E."/>
            <person name="Andreopoulos B."/>
            <person name="Barry K.W."/>
            <person name="Bonito G."/>
            <person name="Buee M."/>
            <person name="Carver A."/>
            <person name="Chen C."/>
            <person name="Cichocki N."/>
            <person name="Clum A."/>
            <person name="Culley D."/>
            <person name="Crous P.W."/>
            <person name="Fauchery L."/>
            <person name="Girlanda M."/>
            <person name="Hayes R.D."/>
            <person name="Keri Z."/>
            <person name="LaButti K."/>
            <person name="Lipzen A."/>
            <person name="Lombard V."/>
            <person name="Magnuson J."/>
            <person name="Maillard F."/>
            <person name="Murat C."/>
            <person name="Nolan M."/>
            <person name="Ohm R.A."/>
            <person name="Pangilinan J."/>
            <person name="Pereira M.F."/>
            <person name="Perotto S."/>
            <person name="Peter M."/>
            <person name="Pfister S."/>
            <person name="Riley R."/>
            <person name="Sitrit Y."/>
            <person name="Stielow J.B."/>
            <person name="Szollosi G."/>
            <person name="Zifcakova L."/>
            <person name="Stursova M."/>
            <person name="Spatafora J.W."/>
            <person name="Tedersoo L."/>
            <person name="Vaario L.M."/>
            <person name="Yamada A."/>
            <person name="Yan M."/>
            <person name="Wang P."/>
            <person name="Xu J."/>
            <person name="Bruns T."/>
            <person name="Baldrian P."/>
            <person name="Vilgalys R."/>
            <person name="Dunand C."/>
            <person name="Henrissat B."/>
            <person name="Grigoriev I.V."/>
            <person name="Hibbett D."/>
            <person name="Nagy L.G."/>
            <person name="Martin F.M."/>
        </authorList>
    </citation>
    <scope>NUCLEOTIDE SEQUENCE</scope>
    <source>
        <strain evidence="4">Prilba</strain>
    </source>
</reference>
<name>A0A9P5TDZ8_9AGAM</name>
<evidence type="ECO:0000256" key="1">
    <source>
        <dbReference type="ARBA" id="ARBA00022737"/>
    </source>
</evidence>
<dbReference type="PANTHER" id="PTHR10039">
    <property type="entry name" value="AMELOGENIN"/>
    <property type="match status" value="1"/>
</dbReference>
<organism evidence="4 5">
    <name type="scientific">Russula ochroleuca</name>
    <dbReference type="NCBI Taxonomy" id="152965"/>
    <lineage>
        <taxon>Eukaryota</taxon>
        <taxon>Fungi</taxon>
        <taxon>Dikarya</taxon>
        <taxon>Basidiomycota</taxon>
        <taxon>Agaricomycotina</taxon>
        <taxon>Agaricomycetes</taxon>
        <taxon>Russulales</taxon>
        <taxon>Russulaceae</taxon>
        <taxon>Russula</taxon>
    </lineage>
</organism>
<dbReference type="InterPro" id="IPR056884">
    <property type="entry name" value="NPHP3-like_N"/>
</dbReference>
<evidence type="ECO:0000313" key="5">
    <source>
        <dbReference type="Proteomes" id="UP000759537"/>
    </source>
</evidence>
<dbReference type="Gene3D" id="1.20.1480.30">
    <property type="entry name" value="Designed four-helix bundle protein"/>
    <property type="match status" value="1"/>
</dbReference>
<gene>
    <name evidence="4" type="ORF">DFH94DRAFT_19002</name>
</gene>
<keyword evidence="5" id="KW-1185">Reference proteome</keyword>
<dbReference type="Gene3D" id="3.40.50.300">
    <property type="entry name" value="P-loop containing nucleotide triphosphate hydrolases"/>
    <property type="match status" value="1"/>
</dbReference>
<reference evidence="4" key="1">
    <citation type="submission" date="2019-10" db="EMBL/GenBank/DDBJ databases">
        <authorList>
            <consortium name="DOE Joint Genome Institute"/>
            <person name="Kuo A."/>
            <person name="Miyauchi S."/>
            <person name="Kiss E."/>
            <person name="Drula E."/>
            <person name="Kohler A."/>
            <person name="Sanchez-Garcia M."/>
            <person name="Andreopoulos B."/>
            <person name="Barry K.W."/>
            <person name="Bonito G."/>
            <person name="Buee M."/>
            <person name="Carver A."/>
            <person name="Chen C."/>
            <person name="Cichocki N."/>
            <person name="Clum A."/>
            <person name="Culley D."/>
            <person name="Crous P.W."/>
            <person name="Fauchery L."/>
            <person name="Girlanda M."/>
            <person name="Hayes R."/>
            <person name="Keri Z."/>
            <person name="LaButti K."/>
            <person name="Lipzen A."/>
            <person name="Lombard V."/>
            <person name="Magnuson J."/>
            <person name="Maillard F."/>
            <person name="Morin E."/>
            <person name="Murat C."/>
            <person name="Nolan M."/>
            <person name="Ohm R."/>
            <person name="Pangilinan J."/>
            <person name="Pereira M."/>
            <person name="Perotto S."/>
            <person name="Peter M."/>
            <person name="Riley R."/>
            <person name="Sitrit Y."/>
            <person name="Stielow B."/>
            <person name="Szollosi G."/>
            <person name="Zifcakova L."/>
            <person name="Stursova M."/>
            <person name="Spatafora J.W."/>
            <person name="Tedersoo L."/>
            <person name="Vaario L.-M."/>
            <person name="Yamada A."/>
            <person name="Yan M."/>
            <person name="Wang P."/>
            <person name="Xu J."/>
            <person name="Bruns T."/>
            <person name="Baldrian P."/>
            <person name="Vilgalys R."/>
            <person name="Henrissat B."/>
            <person name="Grigoriev I.V."/>
            <person name="Hibbett D."/>
            <person name="Nagy L.G."/>
            <person name="Martin F.M."/>
        </authorList>
    </citation>
    <scope>NUCLEOTIDE SEQUENCE</scope>
    <source>
        <strain evidence="4">Prilba</strain>
    </source>
</reference>
<evidence type="ECO:0008006" key="6">
    <source>
        <dbReference type="Google" id="ProtNLM"/>
    </source>
</evidence>
<dbReference type="SUPFAM" id="SSF52540">
    <property type="entry name" value="P-loop containing nucleoside triphosphate hydrolases"/>
    <property type="match status" value="1"/>
</dbReference>
<evidence type="ECO:0000313" key="4">
    <source>
        <dbReference type="EMBL" id="KAF8487235.1"/>
    </source>
</evidence>